<keyword evidence="4" id="KW-1185">Reference proteome</keyword>
<dbReference type="Pfam" id="PF00814">
    <property type="entry name" value="TsaD"/>
    <property type="match status" value="1"/>
</dbReference>
<comment type="caution">
    <text evidence="3">The sequence shown here is derived from an EMBL/GenBank/DDBJ whole genome shotgun (WGS) entry which is preliminary data.</text>
</comment>
<protein>
    <submittedName>
        <fullName evidence="3">tRNA (Adenosine(37)-N6)-threonylcarbamoyltransferase complex dimerization subunit type 1 TsaB</fullName>
    </submittedName>
</protein>
<dbReference type="EMBL" id="QMIG01000019">
    <property type="protein sequence ID" value="RAW11597.1"/>
    <property type="molecule type" value="Genomic_DNA"/>
</dbReference>
<dbReference type="PANTHER" id="PTHR11735:SF11">
    <property type="entry name" value="TRNA THREONYLCARBAMOYLADENOSINE BIOSYNTHESIS PROTEIN TSAB"/>
    <property type="match status" value="1"/>
</dbReference>
<dbReference type="InterPro" id="IPR000905">
    <property type="entry name" value="Gcp-like_dom"/>
</dbReference>
<dbReference type="InterPro" id="IPR022496">
    <property type="entry name" value="T6A_TsaB"/>
</dbReference>
<keyword evidence="3" id="KW-0808">Transferase</keyword>
<dbReference type="InterPro" id="IPR043129">
    <property type="entry name" value="ATPase_NBD"/>
</dbReference>
<gene>
    <name evidence="3" type="primary">tsaB</name>
    <name evidence="3" type="ORF">DPM12_16100</name>
</gene>
<accession>A0A329QGU9</accession>
<dbReference type="NCBIfam" id="TIGR03725">
    <property type="entry name" value="T6A_YeaZ"/>
    <property type="match status" value="1"/>
</dbReference>
<evidence type="ECO:0000313" key="4">
    <source>
        <dbReference type="Proteomes" id="UP000250462"/>
    </source>
</evidence>
<reference evidence="3 4" key="1">
    <citation type="submission" date="2018-06" db="EMBL/GenBank/DDBJ databases">
        <title>Phytoactinopolyspora halophila sp. nov., a novel halophilic actinomycete isolated from a saline soil in China.</title>
        <authorList>
            <person name="Tang S.-K."/>
        </authorList>
    </citation>
    <scope>NUCLEOTIDE SEQUENCE [LARGE SCALE GENOMIC DNA]</scope>
    <source>
        <strain evidence="3 4">YIM 96934</strain>
    </source>
</reference>
<feature type="region of interest" description="Disordered" evidence="1">
    <location>
        <begin position="198"/>
        <end position="221"/>
    </location>
</feature>
<dbReference type="PANTHER" id="PTHR11735">
    <property type="entry name" value="TRNA N6-ADENOSINE THREONYLCARBAMOYLTRANSFERASE"/>
    <property type="match status" value="1"/>
</dbReference>
<dbReference type="AlphaFoldDB" id="A0A329QGU9"/>
<dbReference type="GO" id="GO:0002949">
    <property type="term" value="P:tRNA threonylcarbamoyladenosine modification"/>
    <property type="evidence" value="ECO:0007669"/>
    <property type="project" value="InterPro"/>
</dbReference>
<dbReference type="Gene3D" id="3.30.420.40">
    <property type="match status" value="2"/>
</dbReference>
<dbReference type="Proteomes" id="UP000250462">
    <property type="component" value="Unassembled WGS sequence"/>
</dbReference>
<evidence type="ECO:0000259" key="2">
    <source>
        <dbReference type="Pfam" id="PF00814"/>
    </source>
</evidence>
<dbReference type="CDD" id="cd24032">
    <property type="entry name" value="ASKHA_NBD_TsaB"/>
    <property type="match status" value="1"/>
</dbReference>
<dbReference type="GO" id="GO:0005829">
    <property type="term" value="C:cytosol"/>
    <property type="evidence" value="ECO:0007669"/>
    <property type="project" value="TreeGrafter"/>
</dbReference>
<feature type="domain" description="Gcp-like" evidence="2">
    <location>
        <begin position="32"/>
        <end position="134"/>
    </location>
</feature>
<evidence type="ECO:0000256" key="1">
    <source>
        <dbReference type="SAM" id="MobiDB-lite"/>
    </source>
</evidence>
<sequence length="221" mass="23012">MLLLALDTSTPAVTVALHDGERAVAHSTHADARRHTELLAPAISDVLAEAGVDRREITGVAVGIGPGPFTGLRVGVTAARTLGTALDVPVVGVCSLDIIAREVTMREAPHGSPFLVVTDARRREVYWSAYDSAGVRTRGPEVGPASGIPDALPAAGAGARTYRDAFPGLLEPEFPSAVFLAAAVVDGAVDTCEPRPLYLRRPDAAPPAARKPVLTPVHPSR</sequence>
<evidence type="ECO:0000313" key="3">
    <source>
        <dbReference type="EMBL" id="RAW11597.1"/>
    </source>
</evidence>
<dbReference type="RefSeq" id="WP_112259367.1">
    <property type="nucleotide sequence ID" value="NZ_QMIG01000019.1"/>
</dbReference>
<dbReference type="SUPFAM" id="SSF53067">
    <property type="entry name" value="Actin-like ATPase domain"/>
    <property type="match status" value="2"/>
</dbReference>
<dbReference type="OrthoDB" id="9809995at2"/>
<organism evidence="3 4">
    <name type="scientific">Phytoactinopolyspora halophila</name>
    <dbReference type="NCBI Taxonomy" id="1981511"/>
    <lineage>
        <taxon>Bacteria</taxon>
        <taxon>Bacillati</taxon>
        <taxon>Actinomycetota</taxon>
        <taxon>Actinomycetes</taxon>
        <taxon>Jiangellales</taxon>
        <taxon>Jiangellaceae</taxon>
        <taxon>Phytoactinopolyspora</taxon>
    </lineage>
</organism>
<dbReference type="GO" id="GO:0016740">
    <property type="term" value="F:transferase activity"/>
    <property type="evidence" value="ECO:0007669"/>
    <property type="project" value="UniProtKB-KW"/>
</dbReference>
<proteinExistence type="predicted"/>
<name>A0A329QGU9_9ACTN</name>